<evidence type="ECO:0000256" key="11">
    <source>
        <dbReference type="ARBA" id="ARBA00023214"/>
    </source>
</evidence>
<keyword evidence="10" id="KW-0325">Glycoprotein</keyword>
<gene>
    <name evidence="16" type="primary">LOC116946215</name>
</gene>
<keyword evidence="15" id="KW-1185">Reference proteome</keyword>
<proteinExistence type="inferred from homology"/>
<dbReference type="PANTHER" id="PTHR12424">
    <property type="entry name" value="TWEETY-RELATED"/>
    <property type="match status" value="1"/>
</dbReference>
<feature type="transmembrane region" description="Helical" evidence="13">
    <location>
        <begin position="84"/>
        <end position="104"/>
    </location>
</feature>
<feature type="transmembrane region" description="Helical" evidence="13">
    <location>
        <begin position="42"/>
        <end position="63"/>
    </location>
</feature>
<evidence type="ECO:0000256" key="8">
    <source>
        <dbReference type="ARBA" id="ARBA00023136"/>
    </source>
</evidence>
<dbReference type="GO" id="GO:0072320">
    <property type="term" value="F:volume-sensitive chloride channel activity"/>
    <property type="evidence" value="ECO:0007669"/>
    <property type="project" value="TreeGrafter"/>
</dbReference>
<keyword evidence="9 13" id="KW-0869">Chloride channel</keyword>
<feature type="compositionally biased region" description="Basic and acidic residues" evidence="14">
    <location>
        <begin position="517"/>
        <end position="529"/>
    </location>
</feature>
<evidence type="ECO:0000256" key="10">
    <source>
        <dbReference type="ARBA" id="ARBA00023180"/>
    </source>
</evidence>
<organism evidence="15 16">
    <name type="scientific">Petromyzon marinus</name>
    <name type="common">Sea lamprey</name>
    <dbReference type="NCBI Taxonomy" id="7757"/>
    <lineage>
        <taxon>Eukaryota</taxon>
        <taxon>Metazoa</taxon>
        <taxon>Chordata</taxon>
        <taxon>Craniata</taxon>
        <taxon>Vertebrata</taxon>
        <taxon>Cyclostomata</taxon>
        <taxon>Hyperoartia</taxon>
        <taxon>Petromyzontiformes</taxon>
        <taxon>Petromyzontidae</taxon>
        <taxon>Petromyzon</taxon>
    </lineage>
</organism>
<evidence type="ECO:0000256" key="9">
    <source>
        <dbReference type="ARBA" id="ARBA00023173"/>
    </source>
</evidence>
<feature type="transmembrane region" description="Helical" evidence="13">
    <location>
        <begin position="238"/>
        <end position="257"/>
    </location>
</feature>
<evidence type="ECO:0000256" key="3">
    <source>
        <dbReference type="ARBA" id="ARBA00022448"/>
    </source>
</evidence>
<feature type="transmembrane region" description="Helical" evidence="13">
    <location>
        <begin position="210"/>
        <end position="231"/>
    </location>
</feature>
<keyword evidence="11 13" id="KW-0868">Chloride</keyword>
<dbReference type="AlphaFoldDB" id="A0AAJ7X0S2"/>
<dbReference type="KEGG" id="pmrn:116946215"/>
<dbReference type="GO" id="GO:0005886">
    <property type="term" value="C:plasma membrane"/>
    <property type="evidence" value="ECO:0007669"/>
    <property type="project" value="UniProtKB-SubCell"/>
</dbReference>
<keyword evidence="8 13" id="KW-0472">Membrane</keyword>
<evidence type="ECO:0000256" key="2">
    <source>
        <dbReference type="ARBA" id="ARBA00009849"/>
    </source>
</evidence>
<evidence type="ECO:0000256" key="13">
    <source>
        <dbReference type="RuleBase" id="RU361114"/>
    </source>
</evidence>
<evidence type="ECO:0000313" key="16">
    <source>
        <dbReference type="RefSeq" id="XP_032817101.1"/>
    </source>
</evidence>
<dbReference type="RefSeq" id="XP_032817101.1">
    <property type="nucleotide sequence ID" value="XM_032961210.1"/>
</dbReference>
<feature type="transmembrane region" description="Helical" evidence="13">
    <location>
        <begin position="388"/>
        <end position="412"/>
    </location>
</feature>
<dbReference type="Proteomes" id="UP001318040">
    <property type="component" value="Chromosome 26"/>
</dbReference>
<dbReference type="InterPro" id="IPR006990">
    <property type="entry name" value="Tweety"/>
</dbReference>
<evidence type="ECO:0000313" key="15">
    <source>
        <dbReference type="Proteomes" id="UP001318040"/>
    </source>
</evidence>
<keyword evidence="12 13" id="KW-0407">Ion channel</keyword>
<evidence type="ECO:0000256" key="12">
    <source>
        <dbReference type="ARBA" id="ARBA00023303"/>
    </source>
</evidence>
<comment type="subcellular location">
    <subcellularLocation>
        <location evidence="1 13">Cell membrane</location>
        <topology evidence="1 13">Multi-pass membrane protein</topology>
    </subcellularLocation>
</comment>
<dbReference type="GeneID" id="116946215"/>
<keyword evidence="4" id="KW-1003">Cell membrane</keyword>
<evidence type="ECO:0000256" key="7">
    <source>
        <dbReference type="ARBA" id="ARBA00023065"/>
    </source>
</evidence>
<name>A0AAJ7X0S2_PETMA</name>
<keyword evidence="5 13" id="KW-0812">Transmembrane</keyword>
<dbReference type="GO" id="GO:0005229">
    <property type="term" value="F:intracellularly calcium-gated chloride channel activity"/>
    <property type="evidence" value="ECO:0007669"/>
    <property type="project" value="TreeGrafter"/>
</dbReference>
<comment type="similarity">
    <text evidence="2 13">Belongs to the tweety family.</text>
</comment>
<accession>A0AAJ7X0S2</accession>
<keyword evidence="3 13" id="KW-0813">Transport</keyword>
<keyword evidence="6 13" id="KW-1133">Transmembrane helix</keyword>
<keyword evidence="7 13" id="KW-0406">Ion transport</keyword>
<evidence type="ECO:0000256" key="1">
    <source>
        <dbReference type="ARBA" id="ARBA00004651"/>
    </source>
</evidence>
<protein>
    <recommendedName>
        <fullName evidence="13">Protein tweety homolog</fullName>
    </recommendedName>
</protein>
<reference evidence="16" key="1">
    <citation type="submission" date="2025-08" db="UniProtKB">
        <authorList>
            <consortium name="RefSeq"/>
        </authorList>
    </citation>
    <scope>IDENTIFICATION</scope>
    <source>
        <tissue evidence="16">Sperm</tissue>
    </source>
</reference>
<evidence type="ECO:0000256" key="6">
    <source>
        <dbReference type="ARBA" id="ARBA00022989"/>
    </source>
</evidence>
<dbReference type="Pfam" id="PF04906">
    <property type="entry name" value="Tweety"/>
    <property type="match status" value="1"/>
</dbReference>
<evidence type="ECO:0000256" key="14">
    <source>
        <dbReference type="SAM" id="MobiDB-lite"/>
    </source>
</evidence>
<dbReference type="PANTHER" id="PTHR12424:SF8">
    <property type="entry name" value="PROTEIN TWEETY"/>
    <property type="match status" value="1"/>
</dbReference>
<feature type="region of interest" description="Disordered" evidence="14">
    <location>
        <begin position="417"/>
        <end position="535"/>
    </location>
</feature>
<comment type="function">
    <text evidence="13">Probable chloride channel.</text>
</comment>
<evidence type="ECO:0000256" key="5">
    <source>
        <dbReference type="ARBA" id="ARBA00022692"/>
    </source>
</evidence>
<dbReference type="GO" id="GO:0034707">
    <property type="term" value="C:chloride channel complex"/>
    <property type="evidence" value="ECO:0007669"/>
    <property type="project" value="UniProtKB-UniRule"/>
</dbReference>
<sequence>MSSAEYTVPWWVSWLHGFPHLNFKFAIVSSDFAPDSHDYQQALLLLLCLAGGCLLLTLLFLAVHFMVLCCRGASHLKSDPSRKATCCVTTCAVICCAAIAVGFYGNGEAHFGVSQLSGSLARVNQTISKVTLLVQGTEGQLDGSVTDDLAALERAIPYANLSGLVVQAREQLKVAVAQLVGISFWTDPTAGSKEIRKFHDLVVSAEFYRWLAYLLLLIVQLLLCLLVLLGLAKRSRCLLVGLVLTGLVMLILAWGSLGLQMSSAVAASDFCMSPQEYIVNKTEESRRAPKDVVEYYVYCSPSSAGPLQEKVTASVRAISDMQSIVQKMLQISRFIMPSIKVQLLALQHDLNSTDLALQKLSALVDCHNIHQDLVEALQGVCYDGVRGVLWLCVFSIVSACSLTVLIAIIPHTSQPSRSRRKRYSQVDDEDPFSPTSSRVGGPARARSPPFTNPFPFGSQSSLQGVGGSGTTALVRPTSPALHHGNRPSSFSPAAPRMEDAPLLSRHSPPPSYAAATRHFDPFENPRESSARVYVS</sequence>
<evidence type="ECO:0000256" key="4">
    <source>
        <dbReference type="ARBA" id="ARBA00022475"/>
    </source>
</evidence>